<dbReference type="InterPro" id="IPR012677">
    <property type="entry name" value="Nucleotide-bd_a/b_plait_sf"/>
</dbReference>
<dbReference type="InterPro" id="IPR000504">
    <property type="entry name" value="RRM_dom"/>
</dbReference>
<accession>A0A9D3SDK6</accession>
<protein>
    <recommendedName>
        <fullName evidence="2">RRM domain-containing protein</fullName>
    </recommendedName>
</protein>
<organism evidence="3 4">
    <name type="scientific">Hemibagrus wyckioides</name>
    <dbReference type="NCBI Taxonomy" id="337641"/>
    <lineage>
        <taxon>Eukaryota</taxon>
        <taxon>Metazoa</taxon>
        <taxon>Chordata</taxon>
        <taxon>Craniata</taxon>
        <taxon>Vertebrata</taxon>
        <taxon>Euteleostomi</taxon>
        <taxon>Actinopterygii</taxon>
        <taxon>Neopterygii</taxon>
        <taxon>Teleostei</taxon>
        <taxon>Ostariophysi</taxon>
        <taxon>Siluriformes</taxon>
        <taxon>Bagridae</taxon>
        <taxon>Hemibagrus</taxon>
    </lineage>
</organism>
<dbReference type="Gene3D" id="1.10.1900.10">
    <property type="entry name" value="c-terminal domain of poly(a) binding protein"/>
    <property type="match status" value="1"/>
</dbReference>
<sequence length="145" mass="16752">MTPQETPCVVRGKSNKEVVDSKGYGYIQYESQEAEALAIKQLNGMLLNNRKLGAFPLKIHPTLAKKITLMLIEGENNLMIMDVIGDPECLRAWVDVMESLLKAREAGSKLETLKMLYGKKNKKRKKKREKKRKKKKKKKKKKRKH</sequence>
<reference evidence="3 4" key="1">
    <citation type="submission" date="2021-06" db="EMBL/GenBank/DDBJ databases">
        <title>Chromosome-level genome assembly of the red-tail catfish (Hemibagrus wyckioides).</title>
        <authorList>
            <person name="Shao F."/>
        </authorList>
    </citation>
    <scope>NUCLEOTIDE SEQUENCE [LARGE SCALE GENOMIC DNA]</scope>
    <source>
        <strain evidence="3">EC202008001</strain>
        <tissue evidence="3">Blood</tissue>
    </source>
</reference>
<dbReference type="EMBL" id="JAHKSW010000019">
    <property type="protein sequence ID" value="KAG7320227.1"/>
    <property type="molecule type" value="Genomic_DNA"/>
</dbReference>
<evidence type="ECO:0000313" key="4">
    <source>
        <dbReference type="Proteomes" id="UP000824219"/>
    </source>
</evidence>
<feature type="domain" description="RRM" evidence="2">
    <location>
        <begin position="20"/>
        <end position="52"/>
    </location>
</feature>
<comment type="caution">
    <text evidence="3">The sequence shown here is derived from an EMBL/GenBank/DDBJ whole genome shotgun (WGS) entry which is preliminary data.</text>
</comment>
<keyword evidence="4" id="KW-1185">Reference proteome</keyword>
<dbReference type="GO" id="GO:0003723">
    <property type="term" value="F:RNA binding"/>
    <property type="evidence" value="ECO:0007669"/>
    <property type="project" value="InterPro"/>
</dbReference>
<dbReference type="OrthoDB" id="439808at2759"/>
<dbReference type="Proteomes" id="UP000824219">
    <property type="component" value="Linkage Group LG19"/>
</dbReference>
<dbReference type="Gene3D" id="3.30.70.330">
    <property type="match status" value="2"/>
</dbReference>
<dbReference type="AlphaFoldDB" id="A0A9D3SDK6"/>
<evidence type="ECO:0000313" key="3">
    <source>
        <dbReference type="EMBL" id="KAG7320227.1"/>
    </source>
</evidence>
<feature type="region of interest" description="Disordered" evidence="1">
    <location>
        <begin position="114"/>
        <end position="145"/>
    </location>
</feature>
<gene>
    <name evidence="3" type="ORF">KOW79_016080</name>
</gene>
<feature type="compositionally biased region" description="Basic residues" evidence="1">
    <location>
        <begin position="117"/>
        <end position="145"/>
    </location>
</feature>
<name>A0A9D3SDK6_9TELE</name>
<dbReference type="Pfam" id="PF00076">
    <property type="entry name" value="RRM_1"/>
    <property type="match status" value="1"/>
</dbReference>
<dbReference type="SUPFAM" id="SSF54928">
    <property type="entry name" value="RNA-binding domain, RBD"/>
    <property type="match status" value="1"/>
</dbReference>
<proteinExistence type="predicted"/>
<evidence type="ECO:0000259" key="2">
    <source>
        <dbReference type="Pfam" id="PF00076"/>
    </source>
</evidence>
<evidence type="ECO:0000256" key="1">
    <source>
        <dbReference type="SAM" id="MobiDB-lite"/>
    </source>
</evidence>
<dbReference type="InterPro" id="IPR035979">
    <property type="entry name" value="RBD_domain_sf"/>
</dbReference>